<feature type="domain" description="DDE Tnp4" evidence="3">
    <location>
        <begin position="27"/>
        <end position="88"/>
    </location>
</feature>
<protein>
    <recommendedName>
        <fullName evidence="3">DDE Tnp4 domain-containing protein</fullName>
    </recommendedName>
</protein>
<evidence type="ECO:0000259" key="3">
    <source>
        <dbReference type="Pfam" id="PF13359"/>
    </source>
</evidence>
<dbReference type="EMBL" id="JAHRIQ010014275">
    <property type="protein sequence ID" value="MEQ2226024.1"/>
    <property type="molecule type" value="Genomic_DNA"/>
</dbReference>
<keyword evidence="5" id="KW-1185">Reference proteome</keyword>
<proteinExistence type="predicted"/>
<comment type="cofactor">
    <cofactor evidence="1">
        <name>a divalent metal cation</name>
        <dbReference type="ChEBI" id="CHEBI:60240"/>
    </cofactor>
</comment>
<evidence type="ECO:0000256" key="2">
    <source>
        <dbReference type="ARBA" id="ARBA00022723"/>
    </source>
</evidence>
<organism evidence="4 5">
    <name type="scientific">Ilyodon furcidens</name>
    <name type="common">goldbreast splitfin</name>
    <dbReference type="NCBI Taxonomy" id="33524"/>
    <lineage>
        <taxon>Eukaryota</taxon>
        <taxon>Metazoa</taxon>
        <taxon>Chordata</taxon>
        <taxon>Craniata</taxon>
        <taxon>Vertebrata</taxon>
        <taxon>Euteleostomi</taxon>
        <taxon>Actinopterygii</taxon>
        <taxon>Neopterygii</taxon>
        <taxon>Teleostei</taxon>
        <taxon>Neoteleostei</taxon>
        <taxon>Acanthomorphata</taxon>
        <taxon>Ovalentaria</taxon>
        <taxon>Atherinomorphae</taxon>
        <taxon>Cyprinodontiformes</taxon>
        <taxon>Goodeidae</taxon>
        <taxon>Ilyodon</taxon>
    </lineage>
</organism>
<keyword evidence="2" id="KW-0479">Metal-binding</keyword>
<evidence type="ECO:0000313" key="5">
    <source>
        <dbReference type="Proteomes" id="UP001482620"/>
    </source>
</evidence>
<name>A0ABV0SZQ5_9TELE</name>
<comment type="caution">
    <text evidence="4">The sequence shown here is derived from an EMBL/GenBank/DDBJ whole genome shotgun (WGS) entry which is preliminary data.</text>
</comment>
<dbReference type="Proteomes" id="UP001482620">
    <property type="component" value="Unassembled WGS sequence"/>
</dbReference>
<dbReference type="InterPro" id="IPR027806">
    <property type="entry name" value="HARBI1_dom"/>
</dbReference>
<gene>
    <name evidence="4" type="ORF">ILYODFUR_023471</name>
</gene>
<accession>A0ABV0SZQ5</accession>
<reference evidence="4 5" key="1">
    <citation type="submission" date="2021-06" db="EMBL/GenBank/DDBJ databases">
        <authorList>
            <person name="Palmer J.M."/>
        </authorList>
    </citation>
    <scope>NUCLEOTIDE SEQUENCE [LARGE SCALE GENOMIC DNA]</scope>
    <source>
        <strain evidence="5">if_2019</strain>
        <tissue evidence="4">Muscle</tissue>
    </source>
</reference>
<sequence>MAEDGQVQVAGRQHLHRTGSHFSITPKWDNGALTVADHQQSSQISRGRVIVEQASGRLKSKWRHLCDLQNTRLDAVVMIVLAACFLHNFSVGGSERCHNHPHGCPGEEDGNE</sequence>
<evidence type="ECO:0000313" key="4">
    <source>
        <dbReference type="EMBL" id="MEQ2226024.1"/>
    </source>
</evidence>
<dbReference type="Pfam" id="PF13359">
    <property type="entry name" value="DDE_Tnp_4"/>
    <property type="match status" value="1"/>
</dbReference>
<evidence type="ECO:0000256" key="1">
    <source>
        <dbReference type="ARBA" id="ARBA00001968"/>
    </source>
</evidence>